<keyword evidence="1" id="KW-0689">Ribosomal protein</keyword>
<reference evidence="1" key="1">
    <citation type="submission" date="2000-08" db="EMBL/GenBank/DDBJ databases">
        <title>Comparative analysis of mitochondrial genomes of the ancient jakobid protists.</title>
        <authorList>
            <person name="Burger G."/>
            <person name="O'Kelly C.J."/>
            <person name="Gray W.M."/>
        </authorList>
    </citation>
    <scope>NUCLEOTIDE SEQUENCE</scope>
    <source>
        <strain evidence="1">ATCC 50310</strain>
    </source>
</reference>
<keyword evidence="1" id="KW-0687">Ribonucleoprotein</keyword>
<protein>
    <submittedName>
        <fullName evidence="1">Ribosomal protein L20</fullName>
    </submittedName>
</protein>
<dbReference type="RefSeq" id="NP_066319.1">
    <property type="nucleotide sequence ID" value="NC_002553.1"/>
</dbReference>
<name>Q9G887_MALJA</name>
<dbReference type="EMBL" id="AF295546">
    <property type="protein sequence ID" value="AAG13686.1"/>
    <property type="molecule type" value="Genomic_DNA"/>
</dbReference>
<organism evidence="1">
    <name type="scientific">Malawimonas jakobiformis</name>
    <name type="common">Flagellated protozoan</name>
    <dbReference type="NCBI Taxonomy" id="136089"/>
    <lineage>
        <taxon>Eukaryota</taxon>
        <taxon>Malawimonadida</taxon>
        <taxon>Malawimonadidae</taxon>
        <taxon>Malawimonas</taxon>
    </lineage>
</organism>
<accession>Q9G887</accession>
<evidence type="ECO:0000313" key="1">
    <source>
        <dbReference type="EMBL" id="AAG13686.1"/>
    </source>
</evidence>
<proteinExistence type="predicted"/>
<geneLocation type="mitochondrion" evidence="1"/>
<keyword evidence="1" id="KW-0496">Mitochondrion</keyword>
<dbReference type="GeneID" id="801272"/>
<sequence>MNIGIINKGLQYQYIHNKKKNYKINNINLYRFNLNYSKFVNQIIKNEIKINNKILSQLFISENVSIKSLIYIIK</sequence>
<dbReference type="SUPFAM" id="SSF74731">
    <property type="entry name" value="Ribosomal protein L20"/>
    <property type="match status" value="1"/>
</dbReference>
<gene>
    <name evidence="1" type="primary">rpl20</name>
</gene>
<dbReference type="InterPro" id="IPR035566">
    <property type="entry name" value="Ribosomal_protein_bL20_C"/>
</dbReference>
<dbReference type="Gene3D" id="1.10.1900.20">
    <property type="entry name" value="Ribosomal protein L20"/>
    <property type="match status" value="1"/>
</dbReference>
<dbReference type="GO" id="GO:0005840">
    <property type="term" value="C:ribosome"/>
    <property type="evidence" value="ECO:0007669"/>
    <property type="project" value="UniProtKB-KW"/>
</dbReference>
<dbReference type="AlphaFoldDB" id="Q9G887"/>